<sequence>MRLTEIIRNTFLALLFALPALAQSFTNPVLWEDLADLDIFRVGDVYYYSASTMHYSPGAPVLRSYDLVNWEYIGHSVPVLDWSSKYSMQNGQRAYVKGIWASTMRYRQSNGLFYWIGCIEFGTTYVYTAPSAAGPWSKKSSINNCYYDAGLLIDSDNTMYVAYGGTTISVAQLSADGLSQVRTQVVFTSPSSIGTLEGARFYKINGAYYIFLTRPANGQYILRATSPWGPYAVKQVLLNMGSPISGGGVPHQGGLVETQAGKCYPLTPRPLASPTGTDRFSGTALSHQWEWNHNPDTTAFTVNNGLTLRTASITNDLYGARNTLTHRILGPTSSATIYLNIANMRDGDRAGLALLRDTSAWIGVQNLALAPNPAEQT</sequence>
<evidence type="ECO:0000259" key="6">
    <source>
        <dbReference type="Pfam" id="PF17851"/>
    </source>
</evidence>
<keyword evidence="3 4" id="KW-0326">Glycosidase</keyword>
<dbReference type="PANTHER" id="PTHR42812">
    <property type="entry name" value="BETA-XYLOSIDASE"/>
    <property type="match status" value="1"/>
</dbReference>
<dbReference type="PANTHER" id="PTHR42812:SF15">
    <property type="entry name" value="HYDROLASE, PUTATIVE (AFU_ORTHOLOGUE AFUA_2G00930)-RELATED"/>
    <property type="match status" value="1"/>
</dbReference>
<reference evidence="7" key="1">
    <citation type="submission" date="2020-05" db="EMBL/GenBank/DDBJ databases">
        <title>Phylogenomic resolution of chytrid fungi.</title>
        <authorList>
            <person name="Stajich J.E."/>
            <person name="Amses K."/>
            <person name="Simmons R."/>
            <person name="Seto K."/>
            <person name="Myers J."/>
            <person name="Bonds A."/>
            <person name="Quandt C.A."/>
            <person name="Barry K."/>
            <person name="Liu P."/>
            <person name="Grigoriev I."/>
            <person name="Longcore J.E."/>
            <person name="James T.Y."/>
        </authorList>
    </citation>
    <scope>NUCLEOTIDE SEQUENCE</scope>
    <source>
        <strain evidence="7">JEL0318</strain>
    </source>
</reference>
<accession>A0AAD5SKY0</accession>
<dbReference type="Proteomes" id="UP001212841">
    <property type="component" value="Unassembled WGS sequence"/>
</dbReference>
<dbReference type="Pfam" id="PF04616">
    <property type="entry name" value="Glyco_hydro_43"/>
    <property type="match status" value="1"/>
</dbReference>
<dbReference type="AlphaFoldDB" id="A0AAD5SKY0"/>
<comment type="similarity">
    <text evidence="1 4">Belongs to the glycosyl hydrolase 43 family.</text>
</comment>
<evidence type="ECO:0000313" key="8">
    <source>
        <dbReference type="Proteomes" id="UP001212841"/>
    </source>
</evidence>
<organism evidence="7 8">
    <name type="scientific">Rhizophlyctis rosea</name>
    <dbReference type="NCBI Taxonomy" id="64517"/>
    <lineage>
        <taxon>Eukaryota</taxon>
        <taxon>Fungi</taxon>
        <taxon>Fungi incertae sedis</taxon>
        <taxon>Chytridiomycota</taxon>
        <taxon>Chytridiomycota incertae sedis</taxon>
        <taxon>Chytridiomycetes</taxon>
        <taxon>Rhizophlyctidales</taxon>
        <taxon>Rhizophlyctidaceae</taxon>
        <taxon>Rhizophlyctis</taxon>
    </lineage>
</organism>
<dbReference type="CDD" id="cd09001">
    <property type="entry name" value="GH43_FsAxh1-like"/>
    <property type="match status" value="1"/>
</dbReference>
<dbReference type="InterPro" id="IPR051795">
    <property type="entry name" value="Glycosyl_Hydrlase_43"/>
</dbReference>
<dbReference type="GO" id="GO:0004553">
    <property type="term" value="F:hydrolase activity, hydrolyzing O-glycosyl compounds"/>
    <property type="evidence" value="ECO:0007669"/>
    <property type="project" value="InterPro"/>
</dbReference>
<evidence type="ECO:0000256" key="3">
    <source>
        <dbReference type="ARBA" id="ARBA00023295"/>
    </source>
</evidence>
<dbReference type="InterPro" id="IPR023296">
    <property type="entry name" value="Glyco_hydro_beta-prop_sf"/>
</dbReference>
<dbReference type="SUPFAM" id="SSF75005">
    <property type="entry name" value="Arabinanase/levansucrase/invertase"/>
    <property type="match status" value="1"/>
</dbReference>
<feature type="chain" id="PRO_5042198606" description="Beta-xylosidase C-terminal Concanavalin A-like domain-containing protein" evidence="5">
    <location>
        <begin position="23"/>
        <end position="377"/>
    </location>
</feature>
<evidence type="ECO:0000256" key="5">
    <source>
        <dbReference type="SAM" id="SignalP"/>
    </source>
</evidence>
<dbReference type="InterPro" id="IPR006710">
    <property type="entry name" value="Glyco_hydro_43"/>
</dbReference>
<keyword evidence="2 4" id="KW-0378">Hydrolase</keyword>
<dbReference type="InterPro" id="IPR041542">
    <property type="entry name" value="GH43_C2"/>
</dbReference>
<evidence type="ECO:0000313" key="7">
    <source>
        <dbReference type="EMBL" id="KAJ3056984.1"/>
    </source>
</evidence>
<dbReference type="SUPFAM" id="SSF49899">
    <property type="entry name" value="Concanavalin A-like lectins/glucanases"/>
    <property type="match status" value="1"/>
</dbReference>
<dbReference type="GO" id="GO:0005975">
    <property type="term" value="P:carbohydrate metabolic process"/>
    <property type="evidence" value="ECO:0007669"/>
    <property type="project" value="InterPro"/>
</dbReference>
<dbReference type="Gene3D" id="2.60.120.200">
    <property type="match status" value="1"/>
</dbReference>
<dbReference type="Gene3D" id="2.115.10.20">
    <property type="entry name" value="Glycosyl hydrolase domain, family 43"/>
    <property type="match status" value="1"/>
</dbReference>
<name>A0AAD5SKY0_9FUNG</name>
<gene>
    <name evidence="7" type="ORF">HK097_001928</name>
</gene>
<evidence type="ECO:0000256" key="2">
    <source>
        <dbReference type="ARBA" id="ARBA00022801"/>
    </source>
</evidence>
<evidence type="ECO:0000256" key="1">
    <source>
        <dbReference type="ARBA" id="ARBA00009865"/>
    </source>
</evidence>
<comment type="caution">
    <text evidence="7">The sequence shown here is derived from an EMBL/GenBank/DDBJ whole genome shotgun (WGS) entry which is preliminary data.</text>
</comment>
<keyword evidence="8" id="KW-1185">Reference proteome</keyword>
<feature type="domain" description="Beta-xylosidase C-terminal Concanavalin A-like" evidence="6">
    <location>
        <begin position="278"/>
        <end position="365"/>
    </location>
</feature>
<keyword evidence="5" id="KW-0732">Signal</keyword>
<evidence type="ECO:0000256" key="4">
    <source>
        <dbReference type="RuleBase" id="RU361187"/>
    </source>
</evidence>
<feature type="signal peptide" evidence="5">
    <location>
        <begin position="1"/>
        <end position="22"/>
    </location>
</feature>
<proteinExistence type="inferred from homology"/>
<dbReference type="EMBL" id="JADGJD010000014">
    <property type="protein sequence ID" value="KAJ3056984.1"/>
    <property type="molecule type" value="Genomic_DNA"/>
</dbReference>
<protein>
    <recommendedName>
        <fullName evidence="6">Beta-xylosidase C-terminal Concanavalin A-like domain-containing protein</fullName>
    </recommendedName>
</protein>
<dbReference type="Pfam" id="PF17851">
    <property type="entry name" value="GH43_C2"/>
    <property type="match status" value="1"/>
</dbReference>
<dbReference type="InterPro" id="IPR013320">
    <property type="entry name" value="ConA-like_dom_sf"/>
</dbReference>